<dbReference type="EMBL" id="MN034665">
    <property type="protein sequence ID" value="QDH89175.1"/>
    <property type="molecule type" value="Genomic_RNA"/>
</dbReference>
<proteinExistence type="predicted"/>
<protein>
    <submittedName>
        <fullName evidence="1">Uncharacterized protein</fullName>
    </submittedName>
</protein>
<gene>
    <name evidence="1" type="ORF">H4Rhizo43312_000002</name>
</gene>
<evidence type="ECO:0000313" key="1">
    <source>
        <dbReference type="EMBL" id="QDH89175.1"/>
    </source>
</evidence>
<accession>A0A514D6F9</accession>
<sequence length="120" mass="12857">MSFTDPLSFTLSGVTTPLPRTYSEGSESHYSSADGLIVVTASHTVGKRARRMIRTDISKLAPNAFTPDENVERSMSVYMVFDLPSDGFTNAEALAAYVGFKTLITATSDALVTKLLGGES</sequence>
<organism evidence="1">
    <name type="scientific">Leviviridae sp</name>
    <dbReference type="NCBI Taxonomy" id="2027243"/>
    <lineage>
        <taxon>Viruses</taxon>
        <taxon>Riboviria</taxon>
        <taxon>Orthornavirae</taxon>
        <taxon>Lenarviricota</taxon>
        <taxon>Leviviricetes</taxon>
        <taxon>Norzivirales</taxon>
        <taxon>Fiersviridae</taxon>
    </lineage>
</organism>
<name>A0A514D6F9_9VIRU</name>
<reference evidence="1" key="1">
    <citation type="submission" date="2019-05" db="EMBL/GenBank/DDBJ databases">
        <title>Metatranscriptomic reconstruction reveals RNA viruses with the potential to shape carbon cycling in soil.</title>
        <authorList>
            <person name="Starr E.P."/>
            <person name="Nuccio E."/>
            <person name="Pett-Ridge J."/>
            <person name="Banfield J.F."/>
            <person name="Firestone M.K."/>
        </authorList>
    </citation>
    <scope>NUCLEOTIDE SEQUENCE</scope>
    <source>
        <strain evidence="1">H4_Rhizo_43_scaffold_312</strain>
    </source>
</reference>